<feature type="domain" description="Calicivirus coat protein" evidence="8">
    <location>
        <begin position="364"/>
        <end position="638"/>
    </location>
</feature>
<reference evidence="10" key="1">
    <citation type="submission" date="2019-07" db="EMBL/GenBank/DDBJ databases">
        <title>Generation of Rotaviruses expressing Norovirus capsid protein.</title>
        <authorList>
            <person name="Philip A.A."/>
            <person name="Patton J.T."/>
        </authorList>
    </citation>
    <scope>NUCLEOTIDE SEQUENCE</scope>
    <source>
        <strain evidence="10">RVA/Simian-lab/USA/SA11</strain>
    </source>
</reference>
<dbReference type="SUPFAM" id="SSF58030">
    <property type="entry name" value="Rotavirus nonstructural proteins"/>
    <property type="match status" value="1"/>
</dbReference>
<dbReference type="InterPro" id="IPR042519">
    <property type="entry name" value="NSP3_N_rotavirus"/>
</dbReference>
<comment type="function">
    <text evidence="6">Plays an important role in stimulating the translation of viral mRNAs. These mRNAs are capped but not polyadenylated, instead terminating in a conserved sequence 'GACC' at the 3' that is recognized by NSP3, which competes with host PABPC1 for EIF4G1 binding. The interaction between NSP3 and host EIF4G1 stabilizes the EIF4E-EIF4G1 interaction, thereby facilitating the initiation of capped mRNA translation.</text>
</comment>
<keyword evidence="6" id="KW-0175">Coiled coil</keyword>
<evidence type="ECO:0000256" key="7">
    <source>
        <dbReference type="SAM" id="MobiDB-lite"/>
    </source>
</evidence>
<dbReference type="InterPro" id="IPR033703">
    <property type="entry name" value="Rhv-like"/>
</dbReference>
<dbReference type="GO" id="GO:0044423">
    <property type="term" value="C:virion component"/>
    <property type="evidence" value="ECO:0007669"/>
    <property type="project" value="UniProtKB-KW"/>
</dbReference>
<keyword evidence="3 6" id="KW-0810">Translation regulation</keyword>
<dbReference type="GO" id="GO:0030430">
    <property type="term" value="C:host cell cytoplasm"/>
    <property type="evidence" value="ECO:0007669"/>
    <property type="project" value="UniProtKB-SubCell"/>
</dbReference>
<keyword evidence="4 6" id="KW-0694">RNA-binding</keyword>
<keyword evidence="5 6" id="KW-1035">Host cytoplasm</keyword>
<comment type="similarity">
    <text evidence="6">Belongs to the rotavirus A NSP3 protein family.</text>
</comment>
<keyword evidence="2" id="KW-0946">Virion</keyword>
<dbReference type="HAMAP" id="MF_04094">
    <property type="entry name" value="ROTA_A_NSP3"/>
    <property type="match status" value="1"/>
</dbReference>
<dbReference type="EMBL" id="MN190004">
    <property type="protein sequence ID" value="QLQ34863.1"/>
    <property type="molecule type" value="Genomic_RNA"/>
</dbReference>
<evidence type="ECO:0000256" key="3">
    <source>
        <dbReference type="ARBA" id="ARBA00022845"/>
    </source>
</evidence>
<comment type="subcellular location">
    <subcellularLocation>
        <location evidence="6">Host cytoplasm</location>
    </subcellularLocation>
    <subcellularLocation>
        <location evidence="1">Virion</location>
    </subcellularLocation>
</comment>
<dbReference type="GO" id="GO:0003723">
    <property type="term" value="F:RNA binding"/>
    <property type="evidence" value="ECO:0007669"/>
    <property type="project" value="UniProtKB-UniRule"/>
</dbReference>
<feature type="region of interest" description="Interaction with host EIF4G1" evidence="6">
    <location>
        <begin position="208"/>
        <end position="900"/>
    </location>
</feature>
<dbReference type="InterPro" id="IPR004005">
    <property type="entry name" value="Calicivirus_coat"/>
</dbReference>
<dbReference type="Gene3D" id="2.60.120.20">
    <property type="match status" value="1"/>
</dbReference>
<dbReference type="Pfam" id="PF00915">
    <property type="entry name" value="Calici_coat"/>
    <property type="match status" value="1"/>
</dbReference>
<dbReference type="InterPro" id="IPR002873">
    <property type="entry name" value="Rotavirus_NSP3"/>
</dbReference>
<proteinExistence type="inferred from homology"/>
<dbReference type="CDD" id="cd20714">
    <property type="entry name" value="NSP3_rotavirus"/>
    <property type="match status" value="1"/>
</dbReference>
<evidence type="ECO:0000256" key="1">
    <source>
        <dbReference type="ARBA" id="ARBA00004328"/>
    </source>
</evidence>
<dbReference type="InterPro" id="IPR029053">
    <property type="entry name" value="Viral_coat"/>
</dbReference>
<feature type="region of interest" description="Interaction with host ZC3H7B" evidence="6">
    <location>
        <begin position="170"/>
        <end position="234"/>
    </location>
</feature>
<dbReference type="Gene3D" id="1.20.5.970">
    <property type="entry name" value="Nonstructural RNA-binding protein"/>
    <property type="match status" value="1"/>
</dbReference>
<evidence type="ECO:0000313" key="10">
    <source>
        <dbReference type="EMBL" id="QLQ34863.1"/>
    </source>
</evidence>
<dbReference type="Gene3D" id="6.10.280.20">
    <property type="entry name" value="Rotavirus non-structural protein NSP3, N-terminal domain"/>
    <property type="match status" value="1"/>
</dbReference>
<evidence type="ECO:0000256" key="4">
    <source>
        <dbReference type="ARBA" id="ARBA00022884"/>
    </source>
</evidence>
<accession>A0A7D6QGV8</accession>
<dbReference type="Pfam" id="PF08435">
    <property type="entry name" value="Calici_coat_C"/>
    <property type="match status" value="1"/>
</dbReference>
<comment type="subunit">
    <text evidence="6">Homodimer. Interacts (via the coiled-coil region) with host ZC3H7B (via LD motif). Interacts with host EIF4G1.</text>
</comment>
<dbReference type="Gene3D" id="2.40.30.120">
    <property type="entry name" value="Positive stranded ssRNA viruses"/>
    <property type="match status" value="1"/>
</dbReference>
<feature type="region of interest" description="Disordered" evidence="7">
    <location>
        <begin position="330"/>
        <end position="375"/>
    </location>
</feature>
<dbReference type="Gene3D" id="3.30.70.1610">
    <property type="match status" value="1"/>
</dbReference>
<evidence type="ECO:0000256" key="2">
    <source>
        <dbReference type="ARBA" id="ARBA00022844"/>
    </source>
</evidence>
<dbReference type="Pfam" id="PF01665">
    <property type="entry name" value="Rota_NSP3"/>
    <property type="match status" value="1"/>
</dbReference>
<feature type="coiled-coil region" evidence="6">
    <location>
        <begin position="166"/>
        <end position="237"/>
    </location>
</feature>
<dbReference type="SUPFAM" id="SSF69903">
    <property type="entry name" value="NSP3 homodimer"/>
    <property type="match status" value="1"/>
</dbReference>
<feature type="region of interest" description="RNA-binding" evidence="6">
    <location>
        <begin position="1"/>
        <end position="149"/>
    </location>
</feature>
<feature type="region of interest" description="Dimerization" evidence="6">
    <location>
        <begin position="150"/>
        <end position="206"/>
    </location>
</feature>
<dbReference type="InterPro" id="IPR036082">
    <property type="entry name" value="NSP3_sf"/>
</dbReference>
<evidence type="ECO:0000256" key="6">
    <source>
        <dbReference type="HAMAP-Rule" id="MF_04094"/>
    </source>
</evidence>
<name>A0A7D6QGV8_9REOV</name>
<protein>
    <recommendedName>
        <fullName evidence="6">Non-structural protein 3</fullName>
        <shortName evidence="6">NSP3</shortName>
    </recommendedName>
    <alternativeName>
        <fullName evidence="6">NCVP4</fullName>
    </alternativeName>
    <alternativeName>
        <fullName evidence="6">Non-structural RNA-binding protein 34</fullName>
        <shortName evidence="6">NS34</shortName>
    </alternativeName>
</protein>
<organism evidence="10">
    <name type="scientific">Rotavirus A</name>
    <dbReference type="NCBI Taxonomy" id="28875"/>
    <lineage>
        <taxon>Viruses</taxon>
        <taxon>Riboviria</taxon>
        <taxon>Orthornavirae</taxon>
        <taxon>Duplornaviricota</taxon>
        <taxon>Resentoviricetes</taxon>
        <taxon>Reovirales</taxon>
        <taxon>Sedoreoviridae</taxon>
        <taxon>Rotavirus</taxon>
        <taxon>Rotavirus alphagastroenteritidis</taxon>
    </lineage>
</organism>
<dbReference type="CDD" id="cd00205">
    <property type="entry name" value="rhv_like"/>
    <property type="match status" value="1"/>
</dbReference>
<feature type="domain" description="Calicivirus coat protein C-terminal" evidence="9">
    <location>
        <begin position="665"/>
        <end position="898"/>
    </location>
</feature>
<evidence type="ECO:0000259" key="8">
    <source>
        <dbReference type="Pfam" id="PF00915"/>
    </source>
</evidence>
<feature type="compositionally biased region" description="Basic and acidic residues" evidence="7">
    <location>
        <begin position="338"/>
        <end position="361"/>
    </location>
</feature>
<sequence length="900" mass="100317">MLKMESTQQMAVSIINSSFEAAVVAATSALENMGIEYDYQDIYSRVKNKFDFVMDDSGVKNNLIGKAITIDQALNNKFGSAIRNRNWLADTSRAAKLDEDVNKLRMMLSSKGIDQKMRVLNACFSVKRIPGKSSSIIKCTKLMRDKLERGEVEVDDSFVDEKMEVDTIDWKSRYEQLEQRFESLKSRVNEKYNNWVLKARKMNENMHSLQNVISQQQAHIAELQVYNNKLERDLQNKIGSLTSSIEWYLRSMELDPEIKADIEQQINSIDAINPLHAFDDLESVIRNLISDYDKLFLMFKGLIQRCNYQYSFGCEGAGATNFSLLKQAGDVEENPGPDYKDHDGDYKDHDIDYKDDDDKASMKMASSDANPSDGSAANLVPEVNNEVMALEPVVGAAIAAPVAGQQNIIDPWIRNNFVQAPGGEFTVSPRNAPGEILWSAPLGPDLNPYLSHLSRMYNGYAGGFEVQVILAGNAFTAGKVIFAAVPPNFPTEGLSPSQVTMFPHIIVDVRQLEPVLIPLPDVRNNFYHYNQSHDSTLKLIAMLYTPLRANNAGDDVFTVSCRVLTRPSPDFDFIFLVPPTVESRTKPFTVPILTVEEMSNSRFPIPLEKLYTGPSSAFVVQPQNGRCTTDGVLLGTTQLSAVNICNFRGDVTHIVGSHDYTMNLASQNWSNYDPTEEIPAPLGTPDFVGKIQGLLTQTTRADGSTRAHKATVSTGSVHFTPKLGSVQFTTDTNNDFQTGQNTKFTPVGVIQDGDHHQNEPQQWVLPNYSGRTGHNVHLAPAVAPTFPGEQLLFFRSTMPGCSGYPNMNLDCLLPQEWVLHFYQEAAPAQSDVALLRFVNPDTGRVLFECKLHKSGYITVAHTGPYDLVIPPNGYFRFDSWVNQFYTLAPMGNGTGRRRAL</sequence>
<dbReference type="Gene3D" id="2.40.510.10">
    <property type="entry name" value="Positive stranded ssRNA viruses"/>
    <property type="match status" value="1"/>
</dbReference>
<dbReference type="SUPFAM" id="SSF88633">
    <property type="entry name" value="Positive stranded ssRNA viruses"/>
    <property type="match status" value="1"/>
</dbReference>
<dbReference type="InterPro" id="IPR013643">
    <property type="entry name" value="Calicivirus_coat_C"/>
</dbReference>
<evidence type="ECO:0000259" key="9">
    <source>
        <dbReference type="Pfam" id="PF08435"/>
    </source>
</evidence>
<dbReference type="HAMAP" id="MF_04090">
    <property type="entry name" value="ROTA_NSP3"/>
    <property type="match status" value="1"/>
</dbReference>
<evidence type="ECO:0000256" key="5">
    <source>
        <dbReference type="ARBA" id="ARBA00023200"/>
    </source>
</evidence>
<keyword evidence="6" id="KW-0945">Host-virus interaction</keyword>